<dbReference type="InterPro" id="IPR050639">
    <property type="entry name" value="SSR_resolvase"/>
</dbReference>
<dbReference type="FunFam" id="3.40.50.1390:FF:000010">
    <property type="entry name" value="Recombinase resolvase family"/>
    <property type="match status" value="1"/>
</dbReference>
<reference evidence="8 9" key="1">
    <citation type="journal article" date="2017" name="Front. Microbiol.">
        <title>Strong Genomic and Phenotypic Heterogeneity in the Aeromonas sobria Species Complex.</title>
        <authorList>
            <person name="Gauthier J."/>
            <person name="Vincent A.T."/>
            <person name="Charette S.J."/>
            <person name="Derome N."/>
        </authorList>
    </citation>
    <scope>NUCLEOTIDE SEQUENCE [LARGE SCALE GENOMIC DNA]</scope>
    <source>
        <strain evidence="8 9">JF2635</strain>
    </source>
</reference>
<gene>
    <name evidence="8" type="ORF">AOX56_21520</name>
</gene>
<evidence type="ECO:0000259" key="7">
    <source>
        <dbReference type="PROSITE" id="PS51736"/>
    </source>
</evidence>
<evidence type="ECO:0000256" key="2">
    <source>
        <dbReference type="ARBA" id="ARBA00022908"/>
    </source>
</evidence>
<dbReference type="Pfam" id="PF00239">
    <property type="entry name" value="Resolvase"/>
    <property type="match status" value="1"/>
</dbReference>
<evidence type="ECO:0000313" key="8">
    <source>
        <dbReference type="EMBL" id="PKQ73250.1"/>
    </source>
</evidence>
<dbReference type="GO" id="GO:0015074">
    <property type="term" value="P:DNA integration"/>
    <property type="evidence" value="ECO:0007669"/>
    <property type="project" value="UniProtKB-KW"/>
</dbReference>
<dbReference type="SUPFAM" id="SSF46689">
    <property type="entry name" value="Homeodomain-like"/>
    <property type="match status" value="1"/>
</dbReference>
<keyword evidence="3" id="KW-0238">DNA-binding</keyword>
<accession>A0A2N3IPK7</accession>
<dbReference type="RefSeq" id="WP_101320194.1">
    <property type="nucleotide sequence ID" value="NZ_CAWNSS010000063.1"/>
</dbReference>
<name>A0A2N3IPK7_AERSO</name>
<comment type="similarity">
    <text evidence="1">Belongs to the site-specific recombinase resolvase family.</text>
</comment>
<feature type="active site" description="O-(5'-phospho-DNA)-serine intermediate" evidence="5 6">
    <location>
        <position position="10"/>
    </location>
</feature>
<dbReference type="InterPro" id="IPR006118">
    <property type="entry name" value="Recombinase_CS"/>
</dbReference>
<dbReference type="GO" id="GO:0000150">
    <property type="term" value="F:DNA strand exchange activity"/>
    <property type="evidence" value="ECO:0007669"/>
    <property type="project" value="InterPro"/>
</dbReference>
<sequence length="205" mass="22454">MKILAYLRASTDQQDASRALDAINQFAASVGHTIAAHFTENVSGATLNRPELTRLLEQAEAGDVLLVEQIDRLTRLTADDWRTLKRTIEDKKIHLVSIDLPTSHLVLTSNTGLVSDILHHVNNMLLEILATTARKDYEDRRRRAAEGIEKAKAAGKFTGRKQSPETVAKCEKALGLIQKGVSKEDAAKAAGVGVATLYRFIKVNG</sequence>
<evidence type="ECO:0000256" key="1">
    <source>
        <dbReference type="ARBA" id="ARBA00009913"/>
    </source>
</evidence>
<dbReference type="GO" id="GO:0003677">
    <property type="term" value="F:DNA binding"/>
    <property type="evidence" value="ECO:0007669"/>
    <property type="project" value="UniProtKB-KW"/>
</dbReference>
<dbReference type="PROSITE" id="PS51736">
    <property type="entry name" value="RECOMBINASES_3"/>
    <property type="match status" value="1"/>
</dbReference>
<evidence type="ECO:0000256" key="4">
    <source>
        <dbReference type="ARBA" id="ARBA00023172"/>
    </source>
</evidence>
<dbReference type="InterPro" id="IPR009057">
    <property type="entry name" value="Homeodomain-like_sf"/>
</dbReference>
<evidence type="ECO:0000256" key="5">
    <source>
        <dbReference type="PIRSR" id="PIRSR606118-50"/>
    </source>
</evidence>
<keyword evidence="2" id="KW-0229">DNA integration</keyword>
<dbReference type="Gene3D" id="1.10.10.60">
    <property type="entry name" value="Homeodomain-like"/>
    <property type="match status" value="1"/>
</dbReference>
<dbReference type="PANTHER" id="PTHR30461:SF25">
    <property type="entry name" value="RESOLVASE-RELATED"/>
    <property type="match status" value="1"/>
</dbReference>
<dbReference type="Gene3D" id="3.40.50.1390">
    <property type="entry name" value="Resolvase, N-terminal catalytic domain"/>
    <property type="match status" value="1"/>
</dbReference>
<evidence type="ECO:0000313" key="9">
    <source>
        <dbReference type="Proteomes" id="UP000233526"/>
    </source>
</evidence>
<dbReference type="Proteomes" id="UP000233526">
    <property type="component" value="Unassembled WGS sequence"/>
</dbReference>
<evidence type="ECO:0000256" key="6">
    <source>
        <dbReference type="PROSITE-ProRule" id="PRU10137"/>
    </source>
</evidence>
<protein>
    <recommendedName>
        <fullName evidence="7">Resolvase/invertase-type recombinase catalytic domain-containing protein</fullName>
    </recommendedName>
</protein>
<keyword evidence="4" id="KW-0233">DNA recombination</keyword>
<dbReference type="SUPFAM" id="SSF53041">
    <property type="entry name" value="Resolvase-like"/>
    <property type="match status" value="1"/>
</dbReference>
<dbReference type="InterPro" id="IPR006119">
    <property type="entry name" value="Resolv_N"/>
</dbReference>
<dbReference type="AlphaFoldDB" id="A0A2N3IPK7"/>
<organism evidence="8 9">
    <name type="scientific">Aeromonas sobria</name>
    <dbReference type="NCBI Taxonomy" id="646"/>
    <lineage>
        <taxon>Bacteria</taxon>
        <taxon>Pseudomonadati</taxon>
        <taxon>Pseudomonadota</taxon>
        <taxon>Gammaproteobacteria</taxon>
        <taxon>Aeromonadales</taxon>
        <taxon>Aeromonadaceae</taxon>
        <taxon>Aeromonas</taxon>
    </lineage>
</organism>
<feature type="domain" description="Resolvase/invertase-type recombinase catalytic" evidence="7">
    <location>
        <begin position="2"/>
        <end position="155"/>
    </location>
</feature>
<evidence type="ECO:0000256" key="3">
    <source>
        <dbReference type="ARBA" id="ARBA00023125"/>
    </source>
</evidence>
<dbReference type="InterPro" id="IPR036162">
    <property type="entry name" value="Resolvase-like_N_sf"/>
</dbReference>
<proteinExistence type="inferred from homology"/>
<comment type="caution">
    <text evidence="8">The sequence shown here is derived from an EMBL/GenBank/DDBJ whole genome shotgun (WGS) entry which is preliminary data.</text>
</comment>
<dbReference type="EMBL" id="LJZX01000063">
    <property type="protein sequence ID" value="PKQ73250.1"/>
    <property type="molecule type" value="Genomic_DNA"/>
</dbReference>
<dbReference type="SMART" id="SM00857">
    <property type="entry name" value="Resolvase"/>
    <property type="match status" value="1"/>
</dbReference>
<dbReference type="PROSITE" id="PS00397">
    <property type="entry name" value="RECOMBINASES_1"/>
    <property type="match status" value="1"/>
</dbReference>
<dbReference type="PANTHER" id="PTHR30461">
    <property type="entry name" value="DNA-INVERTASE FROM LAMBDOID PROPHAGE"/>
    <property type="match status" value="1"/>
</dbReference>